<dbReference type="Proteomes" id="UP000762676">
    <property type="component" value="Unassembled WGS sequence"/>
</dbReference>
<name>A0AAV4J0F3_9GAST</name>
<organism evidence="1 2">
    <name type="scientific">Elysia marginata</name>
    <dbReference type="NCBI Taxonomy" id="1093978"/>
    <lineage>
        <taxon>Eukaryota</taxon>
        <taxon>Metazoa</taxon>
        <taxon>Spiralia</taxon>
        <taxon>Lophotrochozoa</taxon>
        <taxon>Mollusca</taxon>
        <taxon>Gastropoda</taxon>
        <taxon>Heterobranchia</taxon>
        <taxon>Euthyneura</taxon>
        <taxon>Panpulmonata</taxon>
        <taxon>Sacoglossa</taxon>
        <taxon>Placobranchoidea</taxon>
        <taxon>Plakobranchidae</taxon>
        <taxon>Elysia</taxon>
    </lineage>
</organism>
<dbReference type="AlphaFoldDB" id="A0AAV4J0F3"/>
<sequence>MDSSHGSEPLWRRKSKPLALLKPLQSWGNQPKQNWQPPLTADILMMLICGVVLAAKWNQINSVSPHDHKGRHFQLLTTNALISDTV</sequence>
<keyword evidence="2" id="KW-1185">Reference proteome</keyword>
<dbReference type="EMBL" id="BMAT01009913">
    <property type="protein sequence ID" value="GFS16263.1"/>
    <property type="molecule type" value="Genomic_DNA"/>
</dbReference>
<accession>A0AAV4J0F3</accession>
<evidence type="ECO:0000313" key="1">
    <source>
        <dbReference type="EMBL" id="GFS16263.1"/>
    </source>
</evidence>
<protein>
    <submittedName>
        <fullName evidence="1">Uncharacterized protein</fullName>
    </submittedName>
</protein>
<comment type="caution">
    <text evidence="1">The sequence shown here is derived from an EMBL/GenBank/DDBJ whole genome shotgun (WGS) entry which is preliminary data.</text>
</comment>
<reference evidence="1 2" key="1">
    <citation type="journal article" date="2021" name="Elife">
        <title>Chloroplast acquisition without the gene transfer in kleptoplastic sea slugs, Plakobranchus ocellatus.</title>
        <authorList>
            <person name="Maeda T."/>
            <person name="Takahashi S."/>
            <person name="Yoshida T."/>
            <person name="Shimamura S."/>
            <person name="Takaki Y."/>
            <person name="Nagai Y."/>
            <person name="Toyoda A."/>
            <person name="Suzuki Y."/>
            <person name="Arimoto A."/>
            <person name="Ishii H."/>
            <person name="Satoh N."/>
            <person name="Nishiyama T."/>
            <person name="Hasebe M."/>
            <person name="Maruyama T."/>
            <person name="Minagawa J."/>
            <person name="Obokata J."/>
            <person name="Shigenobu S."/>
        </authorList>
    </citation>
    <scope>NUCLEOTIDE SEQUENCE [LARGE SCALE GENOMIC DNA]</scope>
</reference>
<proteinExistence type="predicted"/>
<gene>
    <name evidence="1" type="ORF">ElyMa_004953000</name>
</gene>
<evidence type="ECO:0000313" key="2">
    <source>
        <dbReference type="Proteomes" id="UP000762676"/>
    </source>
</evidence>